<evidence type="ECO:0000256" key="3">
    <source>
        <dbReference type="ARBA" id="ARBA00022475"/>
    </source>
</evidence>
<dbReference type="KEGG" id="rfs:C1I64_15025"/>
<feature type="transmembrane region" description="Helical" evidence="8">
    <location>
        <begin position="227"/>
        <end position="245"/>
    </location>
</feature>
<comment type="subcellular location">
    <subcellularLocation>
        <location evidence="1 8">Cell membrane</location>
        <topology evidence="1 8">Multi-pass membrane protein</topology>
    </subcellularLocation>
</comment>
<dbReference type="GO" id="GO:0006865">
    <property type="term" value="P:amino acid transport"/>
    <property type="evidence" value="ECO:0007669"/>
    <property type="project" value="UniProtKB-KW"/>
</dbReference>
<comment type="similarity">
    <text evidence="8">Belongs to the binding-protein-dependent transport system permease family.</text>
</comment>
<feature type="transmembrane region" description="Helical" evidence="8">
    <location>
        <begin position="64"/>
        <end position="90"/>
    </location>
</feature>
<dbReference type="RefSeq" id="WP_127887756.1">
    <property type="nucleotide sequence ID" value="NZ_CP028137.1"/>
</dbReference>
<dbReference type="InterPro" id="IPR043429">
    <property type="entry name" value="ArtM/GltK/GlnP/TcyL/YhdX-like"/>
</dbReference>
<dbReference type="PANTHER" id="PTHR30614:SF0">
    <property type="entry name" value="L-CYSTINE TRANSPORT SYSTEM PERMEASE PROTEIN TCYL"/>
    <property type="match status" value="1"/>
</dbReference>
<evidence type="ECO:0000313" key="10">
    <source>
        <dbReference type="EMBL" id="AZZ53217.1"/>
    </source>
</evidence>
<accession>A0A3Q9UYD1</accession>
<name>A0A3Q9UYD1_9MICO</name>
<evidence type="ECO:0000259" key="9">
    <source>
        <dbReference type="PROSITE" id="PS50928"/>
    </source>
</evidence>
<feature type="transmembrane region" description="Helical" evidence="8">
    <location>
        <begin position="251"/>
        <end position="272"/>
    </location>
</feature>
<proteinExistence type="inferred from homology"/>
<feature type="transmembrane region" description="Helical" evidence="8">
    <location>
        <begin position="97"/>
        <end position="123"/>
    </location>
</feature>
<feature type="domain" description="ABC transmembrane type-1" evidence="9">
    <location>
        <begin position="67"/>
        <end position="273"/>
    </location>
</feature>
<keyword evidence="4 8" id="KW-0812">Transmembrane</keyword>
<organism evidence="10 11">
    <name type="scientific">Rathayibacter festucae DSM 15932</name>
    <dbReference type="NCBI Taxonomy" id="1328866"/>
    <lineage>
        <taxon>Bacteria</taxon>
        <taxon>Bacillati</taxon>
        <taxon>Actinomycetota</taxon>
        <taxon>Actinomycetes</taxon>
        <taxon>Micrococcales</taxon>
        <taxon>Microbacteriaceae</taxon>
        <taxon>Rathayibacter</taxon>
    </lineage>
</organism>
<dbReference type="PROSITE" id="PS50928">
    <property type="entry name" value="ABC_TM1"/>
    <property type="match status" value="1"/>
</dbReference>
<dbReference type="Gene3D" id="1.10.3720.10">
    <property type="entry name" value="MetI-like"/>
    <property type="match status" value="1"/>
</dbReference>
<keyword evidence="2 8" id="KW-0813">Transport</keyword>
<keyword evidence="6 8" id="KW-1133">Transmembrane helix</keyword>
<evidence type="ECO:0000256" key="5">
    <source>
        <dbReference type="ARBA" id="ARBA00022970"/>
    </source>
</evidence>
<evidence type="ECO:0000256" key="6">
    <source>
        <dbReference type="ARBA" id="ARBA00022989"/>
    </source>
</evidence>
<dbReference type="GO" id="GO:0022857">
    <property type="term" value="F:transmembrane transporter activity"/>
    <property type="evidence" value="ECO:0007669"/>
    <property type="project" value="InterPro"/>
</dbReference>
<keyword evidence="3" id="KW-1003">Cell membrane</keyword>
<dbReference type="NCBIfam" id="TIGR01726">
    <property type="entry name" value="HEQRo_perm_3TM"/>
    <property type="match status" value="1"/>
</dbReference>
<evidence type="ECO:0000256" key="2">
    <source>
        <dbReference type="ARBA" id="ARBA00022448"/>
    </source>
</evidence>
<reference evidence="10 11" key="1">
    <citation type="submission" date="2018-03" db="EMBL/GenBank/DDBJ databases">
        <title>Bacteriophage NCPPB3778 and a type I-E CRISPR drive the evolution of the US Biological Select Agent, Rathayibacter toxicus.</title>
        <authorList>
            <person name="Davis E.W.II."/>
            <person name="Tabima J.F."/>
            <person name="Weisberg A.J."/>
            <person name="Dantas Lopes L."/>
            <person name="Wiseman M.S."/>
            <person name="Wiseman M.S."/>
            <person name="Pupko T."/>
            <person name="Belcher M.S."/>
            <person name="Sechler A.J."/>
            <person name="Tancos M.A."/>
            <person name="Schroeder B.K."/>
            <person name="Murray T.D."/>
            <person name="Luster D.G."/>
            <person name="Schneider W.L."/>
            <person name="Rogers E."/>
            <person name="Andreote F.D."/>
            <person name="Grunwald N.J."/>
            <person name="Putnam M.L."/>
            <person name="Chang J.H."/>
        </authorList>
    </citation>
    <scope>NUCLEOTIDE SEQUENCE [LARGE SCALE GENOMIC DNA]</scope>
    <source>
        <strain evidence="10 11">DSM 15932</strain>
    </source>
</reference>
<dbReference type="SUPFAM" id="SSF161098">
    <property type="entry name" value="MetI-like"/>
    <property type="match status" value="1"/>
</dbReference>
<dbReference type="InterPro" id="IPR010065">
    <property type="entry name" value="AA_ABC_transptr_permease_3TM"/>
</dbReference>
<dbReference type="FunFam" id="1.10.3720.10:FF:000006">
    <property type="entry name" value="Glutamate/aspartate ABC transporter, permease protein GltK"/>
    <property type="match status" value="1"/>
</dbReference>
<dbReference type="PANTHER" id="PTHR30614">
    <property type="entry name" value="MEMBRANE COMPONENT OF AMINO ACID ABC TRANSPORTER"/>
    <property type="match status" value="1"/>
</dbReference>
<gene>
    <name evidence="10" type="ORF">C1I64_15025</name>
</gene>
<dbReference type="Proteomes" id="UP000285317">
    <property type="component" value="Chromosome"/>
</dbReference>
<keyword evidence="5" id="KW-0029">Amino-acid transport</keyword>
<evidence type="ECO:0000256" key="1">
    <source>
        <dbReference type="ARBA" id="ARBA00004651"/>
    </source>
</evidence>
<dbReference type="CDD" id="cd06261">
    <property type="entry name" value="TM_PBP2"/>
    <property type="match status" value="1"/>
</dbReference>
<dbReference type="GO" id="GO:0043190">
    <property type="term" value="C:ATP-binding cassette (ABC) transporter complex"/>
    <property type="evidence" value="ECO:0007669"/>
    <property type="project" value="InterPro"/>
</dbReference>
<evidence type="ECO:0000256" key="4">
    <source>
        <dbReference type="ARBA" id="ARBA00022692"/>
    </source>
</evidence>
<dbReference type="Pfam" id="PF00528">
    <property type="entry name" value="BPD_transp_1"/>
    <property type="match status" value="1"/>
</dbReference>
<keyword evidence="7 8" id="KW-0472">Membrane</keyword>
<dbReference type="InterPro" id="IPR000515">
    <property type="entry name" value="MetI-like"/>
</dbReference>
<evidence type="ECO:0000256" key="7">
    <source>
        <dbReference type="ARBA" id="ARBA00023136"/>
    </source>
</evidence>
<evidence type="ECO:0000256" key="8">
    <source>
        <dbReference type="RuleBase" id="RU363032"/>
    </source>
</evidence>
<feature type="transmembrane region" description="Helical" evidence="8">
    <location>
        <begin position="27"/>
        <end position="44"/>
    </location>
</feature>
<dbReference type="EMBL" id="CP028137">
    <property type="protein sequence ID" value="AZZ53217.1"/>
    <property type="molecule type" value="Genomic_DNA"/>
</dbReference>
<evidence type="ECO:0000313" key="11">
    <source>
        <dbReference type="Proteomes" id="UP000285317"/>
    </source>
</evidence>
<dbReference type="AlphaFoldDB" id="A0A3Q9UYD1"/>
<dbReference type="InterPro" id="IPR035906">
    <property type="entry name" value="MetI-like_sf"/>
</dbReference>
<protein>
    <submittedName>
        <fullName evidence="10">ABC transporter permease</fullName>
    </submittedName>
</protein>
<feature type="transmembrane region" description="Helical" evidence="8">
    <location>
        <begin position="143"/>
        <end position="164"/>
    </location>
</feature>
<sequence>MTAVEQRATTTAPPETVVPVRHWGRRAATVVILVLAALLAHSVATNPNFEWGSVFGYFLDGRILRGLGTTLLLTVIAMVVGILIGVLMAVGRQSQTLVVATAAGAFVAFFRGTPLLVQLIFWFNLAALYPELSLGVPFGPTFASADTNVLISPFLAAILGLGLNEGAYMSEIVRAGLLSVDPGQVDAAEALGLRKAQVFRRIVLPQAMRVIIPPTGNQTISMLKTTSLVSVIAIPDILFAAQTIYSRNFEVIPLLITVSLWYLLVTTVLSAGQRMIERRFSRGDRIVQGPTPLGALLASARPRPAARGEGAL</sequence>